<organism evidence="2 3">
    <name type="scientific">Haemaphysalis longicornis</name>
    <name type="common">Bush tick</name>
    <dbReference type="NCBI Taxonomy" id="44386"/>
    <lineage>
        <taxon>Eukaryota</taxon>
        <taxon>Metazoa</taxon>
        <taxon>Ecdysozoa</taxon>
        <taxon>Arthropoda</taxon>
        <taxon>Chelicerata</taxon>
        <taxon>Arachnida</taxon>
        <taxon>Acari</taxon>
        <taxon>Parasitiformes</taxon>
        <taxon>Ixodida</taxon>
        <taxon>Ixodoidea</taxon>
        <taxon>Ixodidae</taxon>
        <taxon>Haemaphysalinae</taxon>
        <taxon>Haemaphysalis</taxon>
    </lineage>
</organism>
<evidence type="ECO:0000313" key="2">
    <source>
        <dbReference type="EMBL" id="KAH9362610.1"/>
    </source>
</evidence>
<proteinExistence type="predicted"/>
<dbReference type="VEuPathDB" id="VectorBase:HLOH_044834"/>
<feature type="domain" description="FAM69 protein-kinase" evidence="1">
    <location>
        <begin position="5"/>
        <end position="157"/>
    </location>
</feature>
<dbReference type="Proteomes" id="UP000821853">
    <property type="component" value="Chromosome 1"/>
</dbReference>
<name>A0A9J6FHT6_HAELO</name>
<sequence>MNSIYALLQQTEYIFSLALQGLNVVPKVLGTCGHAYAVEFLSPLETGLTSERRHGSDFKNRAILALRILNSLDVLESAMDEEIHQCDMKASHFGVDGEGHVKMLDLDAFGLRSTVQANIASTGHCQIDKDCDFFDCAGRCNASGQCDAVVLNTNLQVNISFPPSMASMAFLFTPRGRATLMRTGYWARCTCMLKASPQHT</sequence>
<comment type="caution">
    <text evidence="2">The sequence shown here is derived from an EMBL/GenBank/DDBJ whole genome shotgun (WGS) entry which is preliminary data.</text>
</comment>
<dbReference type="InterPro" id="IPR022049">
    <property type="entry name" value="FAM69_kinase_dom"/>
</dbReference>
<dbReference type="AlphaFoldDB" id="A0A9J6FHT6"/>
<dbReference type="PANTHER" id="PTHR21093">
    <property type="entry name" value="DIVERGENT PROTEIN KINASE DOMAIN 1C-RELATED"/>
    <property type="match status" value="1"/>
</dbReference>
<dbReference type="OrthoDB" id="8543887at2759"/>
<dbReference type="PANTHER" id="PTHR21093:SF2">
    <property type="entry name" value="DIVERGENT PROTEIN KINASE DOMAIN 1C"/>
    <property type="match status" value="1"/>
</dbReference>
<evidence type="ECO:0000259" key="1">
    <source>
        <dbReference type="Pfam" id="PF12260"/>
    </source>
</evidence>
<dbReference type="Pfam" id="PF12260">
    <property type="entry name" value="PIP49_C"/>
    <property type="match status" value="1"/>
</dbReference>
<reference evidence="2 3" key="1">
    <citation type="journal article" date="2020" name="Cell">
        <title>Large-Scale Comparative Analyses of Tick Genomes Elucidate Their Genetic Diversity and Vector Capacities.</title>
        <authorList>
            <consortium name="Tick Genome and Microbiome Consortium (TIGMIC)"/>
            <person name="Jia N."/>
            <person name="Wang J."/>
            <person name="Shi W."/>
            <person name="Du L."/>
            <person name="Sun Y."/>
            <person name="Zhan W."/>
            <person name="Jiang J.F."/>
            <person name="Wang Q."/>
            <person name="Zhang B."/>
            <person name="Ji P."/>
            <person name="Bell-Sakyi L."/>
            <person name="Cui X.M."/>
            <person name="Yuan T.T."/>
            <person name="Jiang B.G."/>
            <person name="Yang W.F."/>
            <person name="Lam T.T."/>
            <person name="Chang Q.C."/>
            <person name="Ding S.J."/>
            <person name="Wang X.J."/>
            <person name="Zhu J.G."/>
            <person name="Ruan X.D."/>
            <person name="Zhao L."/>
            <person name="Wei J.T."/>
            <person name="Ye R.Z."/>
            <person name="Que T.C."/>
            <person name="Du C.H."/>
            <person name="Zhou Y.H."/>
            <person name="Cheng J.X."/>
            <person name="Dai P.F."/>
            <person name="Guo W.B."/>
            <person name="Han X.H."/>
            <person name="Huang E.J."/>
            <person name="Li L.F."/>
            <person name="Wei W."/>
            <person name="Gao Y.C."/>
            <person name="Liu J.Z."/>
            <person name="Shao H.Z."/>
            <person name="Wang X."/>
            <person name="Wang C.C."/>
            <person name="Yang T.C."/>
            <person name="Huo Q.B."/>
            <person name="Li W."/>
            <person name="Chen H.Y."/>
            <person name="Chen S.E."/>
            <person name="Zhou L.G."/>
            <person name="Ni X.B."/>
            <person name="Tian J.H."/>
            <person name="Sheng Y."/>
            <person name="Liu T."/>
            <person name="Pan Y.S."/>
            <person name="Xia L.Y."/>
            <person name="Li J."/>
            <person name="Zhao F."/>
            <person name="Cao W.C."/>
        </authorList>
    </citation>
    <scope>NUCLEOTIDE SEQUENCE [LARGE SCALE GENOMIC DNA]</scope>
    <source>
        <strain evidence="2">HaeL-2018</strain>
    </source>
</reference>
<dbReference type="EMBL" id="JABSTR010000001">
    <property type="protein sequence ID" value="KAH9362610.1"/>
    <property type="molecule type" value="Genomic_DNA"/>
</dbReference>
<evidence type="ECO:0000313" key="3">
    <source>
        <dbReference type="Proteomes" id="UP000821853"/>
    </source>
</evidence>
<protein>
    <recommendedName>
        <fullName evidence="1">FAM69 protein-kinase domain-containing protein</fullName>
    </recommendedName>
</protein>
<keyword evidence="3" id="KW-1185">Reference proteome</keyword>
<gene>
    <name evidence="2" type="ORF">HPB48_015476</name>
</gene>
<accession>A0A9J6FHT6</accession>
<dbReference type="OMA" id="IASTGHC"/>